<organism evidence="2 3">
    <name type="scientific">Diplodia seriata</name>
    <dbReference type="NCBI Taxonomy" id="420778"/>
    <lineage>
        <taxon>Eukaryota</taxon>
        <taxon>Fungi</taxon>
        <taxon>Dikarya</taxon>
        <taxon>Ascomycota</taxon>
        <taxon>Pezizomycotina</taxon>
        <taxon>Dothideomycetes</taxon>
        <taxon>Dothideomycetes incertae sedis</taxon>
        <taxon>Botryosphaeriales</taxon>
        <taxon>Botryosphaeriaceae</taxon>
        <taxon>Diplodia</taxon>
    </lineage>
</organism>
<accession>A0ABR3CP20</accession>
<gene>
    <name evidence="2" type="primary">BNA7_1</name>
    <name evidence="2" type="ORF">SLS55_004900</name>
</gene>
<evidence type="ECO:0000313" key="2">
    <source>
        <dbReference type="EMBL" id="KAL0261204.1"/>
    </source>
</evidence>
<dbReference type="InterPro" id="IPR029058">
    <property type="entry name" value="AB_hydrolase_fold"/>
</dbReference>
<dbReference type="SUPFAM" id="SSF53474">
    <property type="entry name" value="alpha/beta-Hydrolases"/>
    <property type="match status" value="1"/>
</dbReference>
<dbReference type="EMBL" id="JAJVCZ030000004">
    <property type="protein sequence ID" value="KAL0261204.1"/>
    <property type="molecule type" value="Genomic_DNA"/>
</dbReference>
<evidence type="ECO:0000313" key="3">
    <source>
        <dbReference type="Proteomes" id="UP001430584"/>
    </source>
</evidence>
<dbReference type="GeneID" id="92008985"/>
<keyword evidence="3" id="KW-1185">Reference proteome</keyword>
<dbReference type="RefSeq" id="XP_066634233.1">
    <property type="nucleotide sequence ID" value="XM_066776352.1"/>
</dbReference>
<dbReference type="Gene3D" id="3.40.50.1820">
    <property type="entry name" value="alpha/beta hydrolase"/>
    <property type="match status" value="1"/>
</dbReference>
<name>A0ABR3CP20_9PEZI</name>
<feature type="region of interest" description="Disordered" evidence="1">
    <location>
        <begin position="25"/>
        <end position="61"/>
    </location>
</feature>
<protein>
    <submittedName>
        <fullName evidence="2">Kynurenine formamidase</fullName>
    </submittedName>
</protein>
<dbReference type="Proteomes" id="UP001430584">
    <property type="component" value="Unassembled WGS sequence"/>
</dbReference>
<feature type="compositionally biased region" description="Low complexity" evidence="1">
    <location>
        <begin position="29"/>
        <end position="47"/>
    </location>
</feature>
<comment type="caution">
    <text evidence="2">The sequence shown here is derived from an EMBL/GenBank/DDBJ whole genome shotgun (WGS) entry which is preliminary data.</text>
</comment>
<proteinExistence type="predicted"/>
<reference evidence="2 3" key="1">
    <citation type="submission" date="2024-02" db="EMBL/GenBank/DDBJ databases">
        <title>De novo assembly and annotation of 12 fungi associated with fruit tree decline syndrome in Ontario, Canada.</title>
        <authorList>
            <person name="Sulman M."/>
            <person name="Ellouze W."/>
            <person name="Ilyukhin E."/>
        </authorList>
    </citation>
    <scope>NUCLEOTIDE SEQUENCE [LARGE SCALE GENOMIC DNA]</scope>
    <source>
        <strain evidence="2 3">FDS-637</strain>
    </source>
</reference>
<sequence>MTVYIHGGAWRDPLVTSSSLTPAVHHLLSPSPSSASSSPGGSTTSSNHGGGGGGHSSTSSKRTLSHIAGFASINYRLSPYPQHPTAPSLSATSSIPARHEGRNVTHPSHVSDAAAALRWLRSEYGVGGESGPDGPPARDWVAVGHSCGATLACQLVADGWLDGSEFDMVRAPVGVAGLCGLYNLPLLAENHADCPAYEEFLQAAFGGDESVWLRASPTVLAAKMGGERWEKGRCVVLASSAEDELVEGMQRDVMARALEERGWVRRGADGAGPDGRELVLLDIDGRHDDAWREGRGVARAIEVLIGRLFGGGPGPKEGEFF</sequence>
<evidence type="ECO:0000256" key="1">
    <source>
        <dbReference type="SAM" id="MobiDB-lite"/>
    </source>
</evidence>